<dbReference type="EMBL" id="JAHEWX010000002">
    <property type="protein sequence ID" value="MBT1540541.1"/>
    <property type="molecule type" value="Genomic_DNA"/>
</dbReference>
<sequence>MNDDPDAAIAQHVHDAWDGSLRLVHITISDEDGDAYPGQDVDRWVIDVRVPITEDDETEAVSVAEVTAFTSRAPESLEALVLGYQVSDVAGSFASAVAAQDATGETFFSLQTHAAEMLGKPDLLAVDRLTVHAAYRALPGLVPAIVDAVRHGPAGRTASWVLADPTAWDVPFGEDDRSAGAFVQWADTVVFTSMNAAPDDLEHLSLVPPAGGIVMGSRADEVHLGDAIDHAMTQPAIAVPFDLPPKLPASIWAAAPEDVHGVHPDETTGSITVETHDEQLEVVGSPGTAPQLVGISASADPATQEWLRTVHQRWWQYEPDLHARIHDVVDEYLSTGHIESASDELAGHLHAPDLPPYRTEWPGTGTVLLEELGEDTEPIVFDAVLEDGTRHEHIGVVVVHESGHVRAFLHDEWEPGFPAAEAAVAHLISLGAGEFFADALHDELSAGVEHAILTGDVRGH</sequence>
<reference evidence="1" key="1">
    <citation type="submission" date="2021-05" db="EMBL/GenBank/DDBJ databases">
        <title>Whole genome sequence of Curtobacterium flaccumfaciens pv. flaccumfaciens strain CFBP 3417.</title>
        <authorList>
            <person name="Osdaghi E."/>
            <person name="Taghouti G."/>
            <person name="Portier P."/>
            <person name="Fazliarab A."/>
            <person name="Taghavi S.M."/>
            <person name="Briand M."/>
            <person name="Le-Saux M."/>
            <person name="Jacques M.-A."/>
        </authorList>
    </citation>
    <scope>NUCLEOTIDE SEQUENCE</scope>
    <source>
        <strain evidence="1">CFBP 3417</strain>
    </source>
</reference>
<gene>
    <name evidence="1" type="ORF">KK103_02100</name>
</gene>
<evidence type="ECO:0000313" key="2">
    <source>
        <dbReference type="Proteomes" id="UP000709437"/>
    </source>
</evidence>
<accession>A0A9Q2W2V1</accession>
<name>A0A9Q2W2V1_9MICO</name>
<dbReference type="AlphaFoldDB" id="A0A9Q2W2V1"/>
<dbReference type="RefSeq" id="WP_214562075.1">
    <property type="nucleotide sequence ID" value="NZ_JAHEWX010000002.1"/>
</dbReference>
<evidence type="ECO:0000313" key="1">
    <source>
        <dbReference type="EMBL" id="MBT1540541.1"/>
    </source>
</evidence>
<proteinExistence type="predicted"/>
<comment type="caution">
    <text evidence="1">The sequence shown here is derived from an EMBL/GenBank/DDBJ whole genome shotgun (WGS) entry which is preliminary data.</text>
</comment>
<organism evidence="1 2">
    <name type="scientific">Curtobacterium flaccumfaciens pv. flaccumfaciens</name>
    <dbReference type="NCBI Taxonomy" id="138532"/>
    <lineage>
        <taxon>Bacteria</taxon>
        <taxon>Bacillati</taxon>
        <taxon>Actinomycetota</taxon>
        <taxon>Actinomycetes</taxon>
        <taxon>Micrococcales</taxon>
        <taxon>Microbacteriaceae</taxon>
        <taxon>Curtobacterium</taxon>
    </lineage>
</organism>
<dbReference type="Proteomes" id="UP000709437">
    <property type="component" value="Unassembled WGS sequence"/>
</dbReference>
<protein>
    <submittedName>
        <fullName evidence="1">Uncharacterized protein</fullName>
    </submittedName>
</protein>